<evidence type="ECO:0000259" key="8">
    <source>
        <dbReference type="Pfam" id="PF01618"/>
    </source>
</evidence>
<evidence type="ECO:0000256" key="1">
    <source>
        <dbReference type="ARBA" id="ARBA00004651"/>
    </source>
</evidence>
<gene>
    <name evidence="9" type="ORF">QR674_00410</name>
</gene>
<organism evidence="9 10">
    <name type="scientific">Acinetobacter chinensis</name>
    <dbReference type="NCBI Taxonomy" id="2004650"/>
    <lineage>
        <taxon>Bacteria</taxon>
        <taxon>Pseudomonadati</taxon>
        <taxon>Pseudomonadota</taxon>
        <taxon>Gammaproteobacteria</taxon>
        <taxon>Moraxellales</taxon>
        <taxon>Moraxellaceae</taxon>
        <taxon>Acinetobacter</taxon>
    </lineage>
</organism>
<sequence>MMDLNHLIHNFTLITLVALSVTTWAVIVVKLIQLKKARKMGEAFIEGFWKAKDLTDAARYSKTAEQSAQQRIAYQHFATLSELNDDVHQDLNHTWSRQDLLERVLTKHVKNERHIFEKGLALLASIGNSAPFIGLFGTVFGIIGALSAIAASGSASMDVVAGPIGAALVATGIGIAVAVPAVLAYNFFIRKTKILGSELDDFATDLVNFAQKTGFQVTTITPVSTVKVEHQTVTAKGVAA</sequence>
<evidence type="ECO:0000256" key="6">
    <source>
        <dbReference type="RuleBase" id="RU004057"/>
    </source>
</evidence>
<feature type="transmembrane region" description="Helical" evidence="7">
    <location>
        <begin position="132"/>
        <end position="152"/>
    </location>
</feature>
<evidence type="ECO:0000256" key="4">
    <source>
        <dbReference type="ARBA" id="ARBA00022989"/>
    </source>
</evidence>
<evidence type="ECO:0000256" key="5">
    <source>
        <dbReference type="ARBA" id="ARBA00023136"/>
    </source>
</evidence>
<dbReference type="InterPro" id="IPR050790">
    <property type="entry name" value="ExbB/TolQ_transport"/>
</dbReference>
<comment type="caution">
    <text evidence="9">The sequence shown here is derived from an EMBL/GenBank/DDBJ whole genome shotgun (WGS) entry which is preliminary data.</text>
</comment>
<protein>
    <submittedName>
        <fullName evidence="9">MotA/TolQ/ExbB proton channel family protein</fullName>
    </submittedName>
</protein>
<keyword evidence="10" id="KW-1185">Reference proteome</keyword>
<reference evidence="9 10" key="1">
    <citation type="submission" date="2023-06" db="EMBL/GenBank/DDBJ databases">
        <title>Genomic Analysis of Acinetobacter Strains Recovered from South Australian Aquatic Samples provides Insights into the Circulation of Antibiotic Resistance determinants in the Environment.</title>
        <authorList>
            <person name="Tobin L."/>
            <person name="Jarocki V.M."/>
            <person name="Kenyon J."/>
            <person name="Drigo B."/>
            <person name="Donner E."/>
            <person name="Djordjevic S.P."/>
            <person name="Hamidian M."/>
        </authorList>
    </citation>
    <scope>NUCLEOTIDE SEQUENCE [LARGE SCALE GENOMIC DNA]</scope>
    <source>
        <strain evidence="9 10">SAAc652</strain>
    </source>
</reference>
<dbReference type="PANTHER" id="PTHR30625">
    <property type="entry name" value="PROTEIN TOLQ"/>
    <property type="match status" value="1"/>
</dbReference>
<keyword evidence="6" id="KW-0813">Transport</keyword>
<dbReference type="RefSeq" id="WP_317082551.1">
    <property type="nucleotide sequence ID" value="NZ_JASVDY010000001.1"/>
</dbReference>
<keyword evidence="5 7" id="KW-0472">Membrane</keyword>
<feature type="transmembrane region" description="Helical" evidence="7">
    <location>
        <begin position="164"/>
        <end position="188"/>
    </location>
</feature>
<evidence type="ECO:0000256" key="7">
    <source>
        <dbReference type="SAM" id="Phobius"/>
    </source>
</evidence>
<evidence type="ECO:0000256" key="3">
    <source>
        <dbReference type="ARBA" id="ARBA00022692"/>
    </source>
</evidence>
<dbReference type="PANTHER" id="PTHR30625:SF3">
    <property type="entry name" value="TOL-PAL SYSTEM PROTEIN TOLQ"/>
    <property type="match status" value="1"/>
</dbReference>
<keyword evidence="6" id="KW-0653">Protein transport</keyword>
<keyword evidence="3 7" id="KW-0812">Transmembrane</keyword>
<dbReference type="Pfam" id="PF01618">
    <property type="entry name" value="MotA_ExbB"/>
    <property type="match status" value="1"/>
</dbReference>
<evidence type="ECO:0000313" key="10">
    <source>
        <dbReference type="Proteomes" id="UP001278188"/>
    </source>
</evidence>
<evidence type="ECO:0000256" key="2">
    <source>
        <dbReference type="ARBA" id="ARBA00022475"/>
    </source>
</evidence>
<dbReference type="Proteomes" id="UP001278188">
    <property type="component" value="Unassembled WGS sequence"/>
</dbReference>
<keyword evidence="2" id="KW-1003">Cell membrane</keyword>
<evidence type="ECO:0000313" key="9">
    <source>
        <dbReference type="EMBL" id="MDV2467451.1"/>
    </source>
</evidence>
<proteinExistence type="inferred from homology"/>
<keyword evidence="4 7" id="KW-1133">Transmembrane helix</keyword>
<name>A0ABU3WAM2_9GAMM</name>
<dbReference type="InterPro" id="IPR002898">
    <property type="entry name" value="MotA_ExbB_proton_chnl"/>
</dbReference>
<dbReference type="EMBL" id="JASVDY010000001">
    <property type="protein sequence ID" value="MDV2467451.1"/>
    <property type="molecule type" value="Genomic_DNA"/>
</dbReference>
<feature type="domain" description="MotA/TolQ/ExbB proton channel" evidence="8">
    <location>
        <begin position="93"/>
        <end position="196"/>
    </location>
</feature>
<comment type="subcellular location">
    <subcellularLocation>
        <location evidence="1">Cell membrane</location>
        <topology evidence="1">Multi-pass membrane protein</topology>
    </subcellularLocation>
    <subcellularLocation>
        <location evidence="6">Membrane</location>
        <topology evidence="6">Multi-pass membrane protein</topology>
    </subcellularLocation>
</comment>
<comment type="similarity">
    <text evidence="6">Belongs to the exbB/tolQ family.</text>
</comment>
<accession>A0ABU3WAM2</accession>
<feature type="transmembrane region" description="Helical" evidence="7">
    <location>
        <begin position="12"/>
        <end position="32"/>
    </location>
</feature>